<reference evidence="2 3" key="1">
    <citation type="submission" date="2019-02" db="EMBL/GenBank/DDBJ databases">
        <title>Bacteria dissemination in different level of health care in South Africa: the effectiveness of infections prevention and control.</title>
        <authorList>
            <person name="Shobo C."/>
            <person name="Amoako D.G."/>
            <person name="Allam M."/>
            <person name="Ismail A."/>
            <person name="Bester L.A."/>
            <person name="Essack S.Y."/>
        </authorList>
    </citation>
    <scope>NUCLEOTIDE SEQUENCE [LARGE SCALE GENOMIC DNA]</scope>
    <source>
        <strain evidence="2 3">2SIL2</strain>
    </source>
</reference>
<evidence type="ECO:0000256" key="1">
    <source>
        <dbReference type="SAM" id="Coils"/>
    </source>
</evidence>
<evidence type="ECO:0000313" key="3">
    <source>
        <dbReference type="Proteomes" id="UP000305511"/>
    </source>
</evidence>
<evidence type="ECO:0000313" key="2">
    <source>
        <dbReference type="EMBL" id="TKK53474.1"/>
    </source>
</evidence>
<sequence length="195" mass="22826">MEGVNLTTQFVNKRAIDTEELFQIINNSEGIYESTLIKLLQCNRISLEARLKTLEKNKMISKQKIKKHFFYTNTFDFKNMNPLDRQTNVVQKLVTYGIFTENIHIVTNCDHQKELYLSCYSSGRDTFQTNEHLKLQANKLVNQLRPQSEEYNFFVECIKNVLTKFPTRVSCLSNKLDINYHTQSLDMIDISVVPT</sequence>
<organism evidence="2 3">
    <name type="scientific">Enterococcus faecalis</name>
    <name type="common">Streptococcus faecalis</name>
    <dbReference type="NCBI Taxonomy" id="1351"/>
    <lineage>
        <taxon>Bacteria</taxon>
        <taxon>Bacillati</taxon>
        <taxon>Bacillota</taxon>
        <taxon>Bacilli</taxon>
        <taxon>Lactobacillales</taxon>
        <taxon>Enterococcaceae</taxon>
        <taxon>Enterococcus</taxon>
    </lineage>
</organism>
<proteinExistence type="predicted"/>
<feature type="non-terminal residue" evidence="2">
    <location>
        <position position="195"/>
    </location>
</feature>
<dbReference type="Proteomes" id="UP000305511">
    <property type="component" value="Unassembled WGS sequence"/>
</dbReference>
<comment type="caution">
    <text evidence="2">The sequence shown here is derived from an EMBL/GenBank/DDBJ whole genome shotgun (WGS) entry which is preliminary data.</text>
</comment>
<keyword evidence="1" id="KW-0175">Coiled coil</keyword>
<dbReference type="EMBL" id="SIYF01000866">
    <property type="protein sequence ID" value="TKK53474.1"/>
    <property type="molecule type" value="Genomic_DNA"/>
</dbReference>
<name>A0A4U3JYU4_ENTFL</name>
<dbReference type="AlphaFoldDB" id="A0A4U3JYU4"/>
<accession>A0A4U3JYU4</accession>
<protein>
    <submittedName>
        <fullName evidence="2">Uncharacterized protein</fullName>
    </submittedName>
</protein>
<gene>
    <name evidence="2" type="ORF">EY666_20415</name>
</gene>
<feature type="coiled-coil region" evidence="1">
    <location>
        <begin position="37"/>
        <end position="64"/>
    </location>
</feature>